<evidence type="ECO:0000256" key="1">
    <source>
        <dbReference type="ARBA" id="ARBA00011076"/>
    </source>
</evidence>
<sequence length="76" mass="8462">DTLDLYFQLCSIETNVDTLAVMAATLANGGVSPLSEERVVCNRAVRDTLSLMYSCGMYDLFRTIRFQGIFNSSIEN</sequence>
<dbReference type="GO" id="GO:0006543">
    <property type="term" value="P:L-glutamine catabolic process"/>
    <property type="evidence" value="ECO:0007669"/>
    <property type="project" value="TreeGrafter"/>
</dbReference>
<dbReference type="GO" id="GO:0006537">
    <property type="term" value="P:glutamate biosynthetic process"/>
    <property type="evidence" value="ECO:0007669"/>
    <property type="project" value="TreeGrafter"/>
</dbReference>
<dbReference type="Pfam" id="PF04960">
    <property type="entry name" value="Glutaminase"/>
    <property type="match status" value="1"/>
</dbReference>
<evidence type="ECO:0000313" key="6">
    <source>
        <dbReference type="Proteomes" id="UP000004810"/>
    </source>
</evidence>
<dbReference type="InterPro" id="IPR012338">
    <property type="entry name" value="Beta-lactam/transpept-like"/>
</dbReference>
<gene>
    <name evidence="5" type="ORF">WUBG_19082</name>
</gene>
<dbReference type="GO" id="GO:0004359">
    <property type="term" value="F:glutaminase activity"/>
    <property type="evidence" value="ECO:0007669"/>
    <property type="project" value="UniProtKB-EC"/>
</dbReference>
<reference evidence="6" key="1">
    <citation type="submission" date="2012-08" db="EMBL/GenBank/DDBJ databases">
        <title>The Genome Sequence of Wuchereria bancrofti.</title>
        <authorList>
            <person name="Nutman T.B."/>
            <person name="Fink D.L."/>
            <person name="Russ C."/>
            <person name="Young S."/>
            <person name="Zeng Q."/>
            <person name="Koehrsen M."/>
            <person name="Alvarado L."/>
            <person name="Berlin A."/>
            <person name="Chapman S.B."/>
            <person name="Chen Z."/>
            <person name="Freedman E."/>
            <person name="Gellesch M."/>
            <person name="Goldberg J."/>
            <person name="Griggs A."/>
            <person name="Gujja S."/>
            <person name="Heilman E.R."/>
            <person name="Heiman D."/>
            <person name="Hepburn T."/>
            <person name="Howarth C."/>
            <person name="Jen D."/>
            <person name="Larson L."/>
            <person name="Lewis B."/>
            <person name="Mehta T."/>
            <person name="Park D."/>
            <person name="Pearson M."/>
            <person name="Roberts A."/>
            <person name="Saif S."/>
            <person name="Shea T."/>
            <person name="Shenoy N."/>
            <person name="Sisk P."/>
            <person name="Stolte C."/>
            <person name="Sykes S."/>
            <person name="Walk T."/>
            <person name="White J."/>
            <person name="Yandava C."/>
            <person name="Haas B."/>
            <person name="Henn M.R."/>
            <person name="Nusbaum C."/>
            <person name="Birren B."/>
        </authorList>
    </citation>
    <scope>NUCLEOTIDE SEQUENCE [LARGE SCALE GENOMIC DNA]</scope>
    <source>
        <strain evidence="6">NA</strain>
    </source>
</reference>
<dbReference type="EC" id="3.5.1.2" evidence="2"/>
<dbReference type="Proteomes" id="UP000004810">
    <property type="component" value="Unassembled WGS sequence"/>
</dbReference>
<organism evidence="5 6">
    <name type="scientific">Wuchereria bancrofti</name>
    <dbReference type="NCBI Taxonomy" id="6293"/>
    <lineage>
        <taxon>Eukaryota</taxon>
        <taxon>Metazoa</taxon>
        <taxon>Ecdysozoa</taxon>
        <taxon>Nematoda</taxon>
        <taxon>Chromadorea</taxon>
        <taxon>Rhabditida</taxon>
        <taxon>Spirurina</taxon>
        <taxon>Spiruromorpha</taxon>
        <taxon>Filarioidea</taxon>
        <taxon>Onchocercidae</taxon>
        <taxon>Wuchereria</taxon>
    </lineage>
</organism>
<accession>J9A7V2</accession>
<dbReference type="Gene3D" id="3.40.710.10">
    <property type="entry name" value="DD-peptidase/beta-lactamase superfamily"/>
    <property type="match status" value="1"/>
</dbReference>
<dbReference type="SUPFAM" id="SSF56601">
    <property type="entry name" value="beta-lactamase/transpeptidase-like"/>
    <property type="match status" value="1"/>
</dbReference>
<comment type="caution">
    <text evidence="5">The sequence shown here is derived from an EMBL/GenBank/DDBJ whole genome shotgun (WGS) entry which is preliminary data.</text>
</comment>
<feature type="non-terminal residue" evidence="5">
    <location>
        <position position="1"/>
    </location>
</feature>
<comment type="similarity">
    <text evidence="1">Belongs to the glutaminase family.</text>
</comment>
<dbReference type="EMBL" id="ADBV01024092">
    <property type="protein sequence ID" value="EJW70010.1"/>
    <property type="molecule type" value="Genomic_DNA"/>
</dbReference>
<name>J9A7V2_WUCBA</name>
<dbReference type="AlphaFoldDB" id="J9A7V2"/>
<dbReference type="PANTHER" id="PTHR12544:SF51">
    <property type="entry name" value="GLUTAMINASE 3-RELATED"/>
    <property type="match status" value="1"/>
</dbReference>
<dbReference type="PANTHER" id="PTHR12544">
    <property type="entry name" value="GLUTAMINASE"/>
    <property type="match status" value="1"/>
</dbReference>
<proteinExistence type="inferred from homology"/>
<comment type="catalytic activity">
    <reaction evidence="4">
        <text>L-glutamine + H2O = L-glutamate + NH4(+)</text>
        <dbReference type="Rhea" id="RHEA:15889"/>
        <dbReference type="ChEBI" id="CHEBI:15377"/>
        <dbReference type="ChEBI" id="CHEBI:28938"/>
        <dbReference type="ChEBI" id="CHEBI:29985"/>
        <dbReference type="ChEBI" id="CHEBI:58359"/>
        <dbReference type="EC" id="3.5.1.2"/>
    </reaction>
</comment>
<protein>
    <recommendedName>
        <fullName evidence="2">glutaminase</fullName>
        <ecNumber evidence="2">3.5.1.2</ecNumber>
    </recommendedName>
</protein>
<keyword evidence="3" id="KW-0378">Hydrolase</keyword>
<dbReference type="InterPro" id="IPR015868">
    <property type="entry name" value="Glutaminase"/>
</dbReference>
<evidence type="ECO:0000256" key="4">
    <source>
        <dbReference type="ARBA" id="ARBA00049534"/>
    </source>
</evidence>
<evidence type="ECO:0000256" key="2">
    <source>
        <dbReference type="ARBA" id="ARBA00012918"/>
    </source>
</evidence>
<evidence type="ECO:0000313" key="5">
    <source>
        <dbReference type="EMBL" id="EJW70010.1"/>
    </source>
</evidence>
<evidence type="ECO:0000256" key="3">
    <source>
        <dbReference type="ARBA" id="ARBA00022801"/>
    </source>
</evidence>